<dbReference type="Pfam" id="PF13735">
    <property type="entry name" value="tRNA_NucTran2_2"/>
    <property type="match status" value="1"/>
</dbReference>
<feature type="domain" description="CCA-adding enzyme C-terminal" evidence="12">
    <location>
        <begin position="302"/>
        <end position="438"/>
    </location>
</feature>
<dbReference type="SUPFAM" id="SSF81301">
    <property type="entry name" value="Nucleotidyltransferase"/>
    <property type="match status" value="1"/>
</dbReference>
<dbReference type="SUPFAM" id="SSF81891">
    <property type="entry name" value="Poly A polymerase C-terminal region-like"/>
    <property type="match status" value="1"/>
</dbReference>
<evidence type="ECO:0000313" key="13">
    <source>
        <dbReference type="EMBL" id="MEQ2510283.1"/>
    </source>
</evidence>
<dbReference type="InterPro" id="IPR050264">
    <property type="entry name" value="Bact_CCA-adding_enz_type3_sf"/>
</dbReference>
<dbReference type="RefSeq" id="WP_349134987.1">
    <property type="nucleotide sequence ID" value="NZ_JBBMFF010000143.1"/>
</dbReference>
<proteinExistence type="inferred from homology"/>
<dbReference type="InterPro" id="IPR032828">
    <property type="entry name" value="PolyA_RNA-bd"/>
</dbReference>
<keyword evidence="4" id="KW-0548">Nucleotidyltransferase</keyword>
<dbReference type="Pfam" id="PF01743">
    <property type="entry name" value="PolyA_pol"/>
    <property type="match status" value="1"/>
</dbReference>
<dbReference type="Gene3D" id="1.10.3090.10">
    <property type="entry name" value="cca-adding enzyme, domain 2"/>
    <property type="match status" value="1"/>
</dbReference>
<dbReference type="InterPro" id="IPR003607">
    <property type="entry name" value="HD/PDEase_dom"/>
</dbReference>
<evidence type="ECO:0000313" key="14">
    <source>
        <dbReference type="Proteomes" id="UP001491552"/>
    </source>
</evidence>
<keyword evidence="7" id="KW-0460">Magnesium</keyword>
<protein>
    <submittedName>
        <fullName evidence="13">HD domain-containing protein</fullName>
    </submittedName>
</protein>
<dbReference type="Gene3D" id="1.10.246.80">
    <property type="match status" value="1"/>
</dbReference>
<evidence type="ECO:0000256" key="2">
    <source>
        <dbReference type="ARBA" id="ARBA00022679"/>
    </source>
</evidence>
<accession>A0ABV1G4D5</accession>
<feature type="domain" description="Poly A polymerase head" evidence="10">
    <location>
        <begin position="25"/>
        <end position="147"/>
    </location>
</feature>
<dbReference type="CDD" id="cd00077">
    <property type="entry name" value="HDc"/>
    <property type="match status" value="1"/>
</dbReference>
<dbReference type="PANTHER" id="PTHR46173:SF1">
    <property type="entry name" value="CCA TRNA NUCLEOTIDYLTRANSFERASE 1, MITOCHONDRIAL"/>
    <property type="match status" value="1"/>
</dbReference>
<evidence type="ECO:0000256" key="9">
    <source>
        <dbReference type="RuleBase" id="RU003953"/>
    </source>
</evidence>
<evidence type="ECO:0000256" key="4">
    <source>
        <dbReference type="ARBA" id="ARBA00022695"/>
    </source>
</evidence>
<keyword evidence="5" id="KW-0479">Metal-binding</keyword>
<reference evidence="13 14" key="1">
    <citation type="submission" date="2024-03" db="EMBL/GenBank/DDBJ databases">
        <title>Human intestinal bacterial collection.</title>
        <authorList>
            <person name="Pauvert C."/>
            <person name="Hitch T.C.A."/>
            <person name="Clavel T."/>
        </authorList>
    </citation>
    <scope>NUCLEOTIDE SEQUENCE [LARGE SCALE GENOMIC DNA]</scope>
    <source>
        <strain evidence="13 14">CLA-AA-H192</strain>
    </source>
</reference>
<feature type="domain" description="tRNA nucleotidyltransferase/poly(A) polymerase RNA and SrmB- binding" evidence="11">
    <location>
        <begin position="175"/>
        <end position="221"/>
    </location>
</feature>
<dbReference type="CDD" id="cd05398">
    <property type="entry name" value="NT_ClassII-CCAase"/>
    <property type="match status" value="1"/>
</dbReference>
<comment type="cofactor">
    <cofactor evidence="1">
        <name>Mg(2+)</name>
        <dbReference type="ChEBI" id="CHEBI:18420"/>
    </cofactor>
</comment>
<evidence type="ECO:0000256" key="5">
    <source>
        <dbReference type="ARBA" id="ARBA00022723"/>
    </source>
</evidence>
<dbReference type="Proteomes" id="UP001491552">
    <property type="component" value="Unassembled WGS sequence"/>
</dbReference>
<dbReference type="PROSITE" id="PS51257">
    <property type="entry name" value="PROKAR_LIPOPROTEIN"/>
    <property type="match status" value="1"/>
</dbReference>
<dbReference type="Pfam" id="PF12627">
    <property type="entry name" value="PolyA_pol_RNAbd"/>
    <property type="match status" value="1"/>
</dbReference>
<dbReference type="InterPro" id="IPR043519">
    <property type="entry name" value="NT_sf"/>
</dbReference>
<comment type="caution">
    <text evidence="13">The sequence shown here is derived from an EMBL/GenBank/DDBJ whole genome shotgun (WGS) entry which is preliminary data.</text>
</comment>
<keyword evidence="2 9" id="KW-0808">Transferase</keyword>
<evidence type="ECO:0000256" key="6">
    <source>
        <dbReference type="ARBA" id="ARBA00022741"/>
    </source>
</evidence>
<evidence type="ECO:0000256" key="8">
    <source>
        <dbReference type="ARBA" id="ARBA00022884"/>
    </source>
</evidence>
<evidence type="ECO:0000259" key="12">
    <source>
        <dbReference type="Pfam" id="PF13735"/>
    </source>
</evidence>
<dbReference type="PANTHER" id="PTHR46173">
    <property type="entry name" value="CCA TRNA NUCLEOTIDYLTRANSFERASE 1, MITOCHONDRIAL"/>
    <property type="match status" value="1"/>
</dbReference>
<comment type="similarity">
    <text evidence="9">Belongs to the tRNA nucleotidyltransferase/poly(A) polymerase family.</text>
</comment>
<dbReference type="Gene3D" id="3.30.460.10">
    <property type="entry name" value="Beta Polymerase, domain 2"/>
    <property type="match status" value="1"/>
</dbReference>
<keyword evidence="14" id="KW-1185">Reference proteome</keyword>
<keyword evidence="6" id="KW-0547">Nucleotide-binding</keyword>
<keyword evidence="3" id="KW-0819">tRNA processing</keyword>
<sequence>MTARITIPPQVQALLRQLNAAGFSAYAVGGCVRDSLLGCAPQDWDICTSAAPEQTEACFAADRTILTGARYGTVTVVRGGVPYEITTFRAEAGYADSRHPDRVDFLRELTPDLARRDFTVNAMAADAAGAVTDLFGGQDDLRRGVIRCVGDPAERFAEDALRMLRALRFAARLSFRIDGETAAAIHAARTRLRAVAPERLHKELSGILCGRQAAALLEEFSDVLFELIPELAPCQGFRQYNPHHTRDVWTHTLAVVDGVPPEEPLRLAALLHDAGKPATFFFDKNLVGHFYGHPAAGAAVTEEVLRRLRYDRATTEFVTQLVAVHGRPIPDDLRGMRRMLARLGAPVCRALIQLRCADAIGTGTADAAEQTARCEAALSLLAQAEKGCSSVSTLAVSGRDLLALGMTQGPAIGAVLKRLLDAVLDGSAPNDRASLLKLASEIGNNA</sequence>
<dbReference type="InterPro" id="IPR002646">
    <property type="entry name" value="PolA_pol_head_dom"/>
</dbReference>
<evidence type="ECO:0000259" key="10">
    <source>
        <dbReference type="Pfam" id="PF01743"/>
    </source>
</evidence>
<dbReference type="EMBL" id="JBBMFF010000143">
    <property type="protein sequence ID" value="MEQ2510283.1"/>
    <property type="molecule type" value="Genomic_DNA"/>
</dbReference>
<evidence type="ECO:0000259" key="11">
    <source>
        <dbReference type="Pfam" id="PF12627"/>
    </source>
</evidence>
<gene>
    <name evidence="13" type="ORF">WMO66_03300</name>
</gene>
<evidence type="ECO:0000256" key="3">
    <source>
        <dbReference type="ARBA" id="ARBA00022694"/>
    </source>
</evidence>
<evidence type="ECO:0000256" key="1">
    <source>
        <dbReference type="ARBA" id="ARBA00001946"/>
    </source>
</evidence>
<evidence type="ECO:0000256" key="7">
    <source>
        <dbReference type="ARBA" id="ARBA00022842"/>
    </source>
</evidence>
<keyword evidence="8 9" id="KW-0694">RNA-binding</keyword>
<dbReference type="InterPro" id="IPR032810">
    <property type="entry name" value="CCA-adding_enz_C"/>
</dbReference>
<organism evidence="13 14">
    <name type="scientific">Faecousia intestinalis</name>
    <dbReference type="NCBI Taxonomy" id="3133167"/>
    <lineage>
        <taxon>Bacteria</taxon>
        <taxon>Bacillati</taxon>
        <taxon>Bacillota</taxon>
        <taxon>Clostridia</taxon>
        <taxon>Eubacteriales</taxon>
        <taxon>Oscillospiraceae</taxon>
        <taxon>Faecousia</taxon>
    </lineage>
</organism>
<name>A0ABV1G4D5_9FIRM</name>